<evidence type="ECO:0000313" key="7">
    <source>
        <dbReference type="Proteomes" id="UP000000263"/>
    </source>
</evidence>
<keyword evidence="2" id="KW-0479">Metal-binding</keyword>
<dbReference type="GO" id="GO:0003824">
    <property type="term" value="F:catalytic activity"/>
    <property type="evidence" value="ECO:0007669"/>
    <property type="project" value="InterPro"/>
</dbReference>
<protein>
    <submittedName>
        <fullName evidence="6">Radical SAM domain protein</fullName>
    </submittedName>
</protein>
<dbReference type="RefSeq" id="WP_012122828.1">
    <property type="nucleotide sequence ID" value="NC_009767.1"/>
</dbReference>
<evidence type="ECO:0000256" key="3">
    <source>
        <dbReference type="ARBA" id="ARBA00023004"/>
    </source>
</evidence>
<dbReference type="KEGG" id="rca:Rcas_4389"/>
<keyword evidence="7" id="KW-1185">Reference proteome</keyword>
<dbReference type="AlphaFoldDB" id="A7NS61"/>
<dbReference type="SFLD" id="SFLDG01102">
    <property type="entry name" value="Uncharacterised_Radical_SAM_Su"/>
    <property type="match status" value="1"/>
</dbReference>
<proteinExistence type="predicted"/>
<dbReference type="GO" id="GO:0051536">
    <property type="term" value="F:iron-sulfur cluster binding"/>
    <property type="evidence" value="ECO:0007669"/>
    <property type="project" value="UniProtKB-KW"/>
</dbReference>
<dbReference type="InterPro" id="IPR007197">
    <property type="entry name" value="rSAM"/>
</dbReference>
<dbReference type="SMART" id="SM00729">
    <property type="entry name" value="Elp3"/>
    <property type="match status" value="1"/>
</dbReference>
<dbReference type="STRING" id="383372.Rcas_4389"/>
<feature type="domain" description="Radical SAM core" evidence="5">
    <location>
        <begin position="48"/>
        <end position="277"/>
    </location>
</feature>
<keyword evidence="3" id="KW-0408">Iron</keyword>
<dbReference type="PROSITE" id="PS51918">
    <property type="entry name" value="RADICAL_SAM"/>
    <property type="match status" value="1"/>
</dbReference>
<dbReference type="SUPFAM" id="SSF47781">
    <property type="entry name" value="RuvA domain 2-like"/>
    <property type="match status" value="1"/>
</dbReference>
<dbReference type="HOGENOM" id="CLU_033784_1_0_0"/>
<evidence type="ECO:0000259" key="5">
    <source>
        <dbReference type="PROSITE" id="PS51918"/>
    </source>
</evidence>
<dbReference type="EMBL" id="CP000804">
    <property type="protein sequence ID" value="ABU60407.1"/>
    <property type="molecule type" value="Genomic_DNA"/>
</dbReference>
<dbReference type="eggNOG" id="COG4277">
    <property type="taxonomic scope" value="Bacteria"/>
</dbReference>
<dbReference type="InterPro" id="IPR058240">
    <property type="entry name" value="rSAM_sf"/>
</dbReference>
<dbReference type="InterPro" id="IPR023874">
    <property type="entry name" value="DNA_rSAM_put"/>
</dbReference>
<dbReference type="InterPro" id="IPR006638">
    <property type="entry name" value="Elp3/MiaA/NifB-like_rSAM"/>
</dbReference>
<dbReference type="Proteomes" id="UP000000263">
    <property type="component" value="Chromosome"/>
</dbReference>
<keyword evidence="4" id="KW-0411">Iron-sulfur</keyword>
<dbReference type="Gene3D" id="3.20.20.70">
    <property type="entry name" value="Aldolase class I"/>
    <property type="match status" value="1"/>
</dbReference>
<evidence type="ECO:0000313" key="6">
    <source>
        <dbReference type="EMBL" id="ABU60407.1"/>
    </source>
</evidence>
<dbReference type="SUPFAM" id="SSF102114">
    <property type="entry name" value="Radical SAM enzymes"/>
    <property type="match status" value="1"/>
</dbReference>
<evidence type="ECO:0000256" key="2">
    <source>
        <dbReference type="ARBA" id="ARBA00022723"/>
    </source>
</evidence>
<dbReference type="InterPro" id="IPR010994">
    <property type="entry name" value="RuvA_2-like"/>
</dbReference>
<dbReference type="Gene3D" id="1.10.150.320">
    <property type="entry name" value="Photosystem II 12 kDa extrinsic protein"/>
    <property type="match status" value="1"/>
</dbReference>
<evidence type="ECO:0000256" key="1">
    <source>
        <dbReference type="ARBA" id="ARBA00022691"/>
    </source>
</evidence>
<name>A7NS61_ROSCS</name>
<organism evidence="6 7">
    <name type="scientific">Roseiflexus castenholzii (strain DSM 13941 / HLO8)</name>
    <dbReference type="NCBI Taxonomy" id="383372"/>
    <lineage>
        <taxon>Bacteria</taxon>
        <taxon>Bacillati</taxon>
        <taxon>Chloroflexota</taxon>
        <taxon>Chloroflexia</taxon>
        <taxon>Chloroflexales</taxon>
        <taxon>Roseiflexineae</taxon>
        <taxon>Roseiflexaceae</taxon>
        <taxon>Roseiflexus</taxon>
    </lineage>
</organism>
<accession>A7NS61</accession>
<reference evidence="6 7" key="1">
    <citation type="submission" date="2007-08" db="EMBL/GenBank/DDBJ databases">
        <title>Complete sequence of Roseiflexus castenholzii DSM 13941.</title>
        <authorList>
            <consortium name="US DOE Joint Genome Institute"/>
            <person name="Copeland A."/>
            <person name="Lucas S."/>
            <person name="Lapidus A."/>
            <person name="Barry K."/>
            <person name="Glavina del Rio T."/>
            <person name="Dalin E."/>
            <person name="Tice H."/>
            <person name="Pitluck S."/>
            <person name="Thompson L.S."/>
            <person name="Brettin T."/>
            <person name="Bruce D."/>
            <person name="Detter J.C."/>
            <person name="Han C."/>
            <person name="Tapia R."/>
            <person name="Schmutz J."/>
            <person name="Larimer F."/>
            <person name="Land M."/>
            <person name="Hauser L."/>
            <person name="Kyrpides N."/>
            <person name="Mikhailova N."/>
            <person name="Bryant D.A."/>
            <person name="Hanada S."/>
            <person name="Tsukatani Y."/>
            <person name="Richardson P."/>
        </authorList>
    </citation>
    <scope>NUCLEOTIDE SEQUENCE [LARGE SCALE GENOMIC DNA]</scope>
    <source>
        <strain evidence="7">DSM 13941 / HLO8</strain>
    </source>
</reference>
<dbReference type="OrthoDB" id="9801154at2"/>
<dbReference type="CDD" id="cd01335">
    <property type="entry name" value="Radical_SAM"/>
    <property type="match status" value="1"/>
</dbReference>
<dbReference type="GO" id="GO:0046872">
    <property type="term" value="F:metal ion binding"/>
    <property type="evidence" value="ECO:0007669"/>
    <property type="project" value="UniProtKB-KW"/>
</dbReference>
<dbReference type="InterPro" id="IPR013785">
    <property type="entry name" value="Aldolase_TIM"/>
</dbReference>
<dbReference type="SFLD" id="SFLDS00029">
    <property type="entry name" value="Radical_SAM"/>
    <property type="match status" value="1"/>
</dbReference>
<evidence type="ECO:0000256" key="4">
    <source>
        <dbReference type="ARBA" id="ARBA00023014"/>
    </source>
</evidence>
<sequence length="393" mass="43891">MDLDEKLAILAPAARFDACDRFLGKRRAPPPATGWNDDAVVADADSDGRALPVFRLLLSNRCEWNCAYCPLRSGNDMPRAALNPNELARVVLPRVERKTVQGLLISTGVDGSPSVATERLLDAVEALRARHGYTGYVHLKLPPGAPAADIERAARLADRISLNLEAPTAMHLARISPERDWLRDLIAPLALARDWSRTGAIRAGLATQFVVGAAGESDHDLLVTTTWLYRDLGLRRVYFGAFRPVAGTPLEQRAPTPFVREQRLREADWLVRRYGFDQRELPYDAAGNLPLHIDPKLAWALAHPERFPVELNSADRDELLRVPGLGPVSVARILRLRREGRFREPAHLAALGGALARARDFVTLDGRFFGRNERDRLRHYARQSEIAEQLTLW</sequence>
<keyword evidence="1" id="KW-0949">S-adenosyl-L-methionine</keyword>
<gene>
    <name evidence="6" type="ordered locus">Rcas_4389</name>
</gene>